<evidence type="ECO:0000313" key="2">
    <source>
        <dbReference type="Proteomes" id="UP000327085"/>
    </source>
</evidence>
<reference evidence="2" key="1">
    <citation type="journal article" date="2020" name="Plant J.">
        <title>Transposons played a major role in the diversification between the closely related almond and peach genomes: results from the almond genome sequence.</title>
        <authorList>
            <person name="Alioto T."/>
            <person name="Alexiou K.G."/>
            <person name="Bardil A."/>
            <person name="Barteri F."/>
            <person name="Castanera R."/>
            <person name="Cruz F."/>
            <person name="Dhingra A."/>
            <person name="Duval H."/>
            <person name="Fernandez I Marti A."/>
            <person name="Frias L."/>
            <person name="Galan B."/>
            <person name="Garcia J.L."/>
            <person name="Howad W."/>
            <person name="Gomez-Garrido J."/>
            <person name="Gut M."/>
            <person name="Julca I."/>
            <person name="Morata J."/>
            <person name="Puigdomenech P."/>
            <person name="Ribeca P."/>
            <person name="Rubio Cabetas M.J."/>
            <person name="Vlasova A."/>
            <person name="Wirthensohn M."/>
            <person name="Garcia-Mas J."/>
            <person name="Gabaldon T."/>
            <person name="Casacuberta J.M."/>
            <person name="Arus P."/>
        </authorList>
    </citation>
    <scope>NUCLEOTIDE SEQUENCE [LARGE SCALE GENOMIC DNA]</scope>
    <source>
        <strain evidence="2">cv. Texas</strain>
    </source>
</reference>
<name>A0A5E4G6K3_PRUDU</name>
<gene>
    <name evidence="1" type="ORF">ALMOND_2B024755</name>
</gene>
<dbReference type="Gramene" id="VVA35364">
    <property type="protein sequence ID" value="VVA35364"/>
    <property type="gene ID" value="Prudul26B024755"/>
</dbReference>
<protein>
    <submittedName>
        <fullName evidence="1">Uncharacterized protein</fullName>
    </submittedName>
</protein>
<accession>A0A5E4G6K3</accession>
<evidence type="ECO:0000313" key="1">
    <source>
        <dbReference type="EMBL" id="VVA35364.1"/>
    </source>
</evidence>
<dbReference type="Proteomes" id="UP000327085">
    <property type="component" value="Chromosome 1"/>
</dbReference>
<proteinExistence type="predicted"/>
<dbReference type="AlphaFoldDB" id="A0A5E4G6K3"/>
<dbReference type="EMBL" id="CABIKO010000384">
    <property type="protein sequence ID" value="VVA35364.1"/>
    <property type="molecule type" value="Genomic_DNA"/>
</dbReference>
<sequence>MGMTNGPGGVLEVGSSECKSCGRSEARQASSSRVVGRDDSKVVVVCVRMRGFGWYNSGRSETVKLI</sequence>
<organism evidence="1 2">
    <name type="scientific">Prunus dulcis</name>
    <name type="common">Almond</name>
    <name type="synonym">Amygdalus dulcis</name>
    <dbReference type="NCBI Taxonomy" id="3755"/>
    <lineage>
        <taxon>Eukaryota</taxon>
        <taxon>Viridiplantae</taxon>
        <taxon>Streptophyta</taxon>
        <taxon>Embryophyta</taxon>
        <taxon>Tracheophyta</taxon>
        <taxon>Spermatophyta</taxon>
        <taxon>Magnoliopsida</taxon>
        <taxon>eudicotyledons</taxon>
        <taxon>Gunneridae</taxon>
        <taxon>Pentapetalae</taxon>
        <taxon>rosids</taxon>
        <taxon>fabids</taxon>
        <taxon>Rosales</taxon>
        <taxon>Rosaceae</taxon>
        <taxon>Amygdaloideae</taxon>
        <taxon>Amygdaleae</taxon>
        <taxon>Prunus</taxon>
    </lineage>
</organism>
<dbReference type="InParanoid" id="A0A5E4G6K3"/>